<accession>A0A919PMF4</accession>
<feature type="compositionally biased region" description="Low complexity" evidence="1">
    <location>
        <begin position="55"/>
        <end position="93"/>
    </location>
</feature>
<keyword evidence="3" id="KW-1185">Reference proteome</keyword>
<dbReference type="AlphaFoldDB" id="A0A919PMF4"/>
<dbReference type="EMBL" id="BONQ01000068">
    <property type="protein sequence ID" value="GIG46292.1"/>
    <property type="molecule type" value="Genomic_DNA"/>
</dbReference>
<organism evidence="2 3">
    <name type="scientific">Dactylosporangium siamense</name>
    <dbReference type="NCBI Taxonomy" id="685454"/>
    <lineage>
        <taxon>Bacteria</taxon>
        <taxon>Bacillati</taxon>
        <taxon>Actinomycetota</taxon>
        <taxon>Actinomycetes</taxon>
        <taxon>Micromonosporales</taxon>
        <taxon>Micromonosporaceae</taxon>
        <taxon>Dactylosporangium</taxon>
    </lineage>
</organism>
<evidence type="ECO:0008006" key="4">
    <source>
        <dbReference type="Google" id="ProtNLM"/>
    </source>
</evidence>
<reference evidence="2" key="1">
    <citation type="submission" date="2021-01" db="EMBL/GenBank/DDBJ databases">
        <title>Whole genome shotgun sequence of Dactylosporangium siamense NBRC 106093.</title>
        <authorList>
            <person name="Komaki H."/>
            <person name="Tamura T."/>
        </authorList>
    </citation>
    <scope>NUCLEOTIDE SEQUENCE</scope>
    <source>
        <strain evidence="2">NBRC 106093</strain>
    </source>
</reference>
<evidence type="ECO:0000313" key="2">
    <source>
        <dbReference type="EMBL" id="GIG46292.1"/>
    </source>
</evidence>
<protein>
    <recommendedName>
        <fullName evidence="4">Transglycosylase SLT domain-containing protein</fullName>
    </recommendedName>
</protein>
<dbReference type="InterPro" id="IPR023346">
    <property type="entry name" value="Lysozyme-like_dom_sf"/>
</dbReference>
<sequence length="232" mass="24357">MDVVSLLWQRVGKVRAIVALALVAALVGGLVVANWDSGKPVEPVNTAADAALPRAGSPSEAGSPSQAASSAAASTEAQSKAQDAASAAAAQAKAAEDAARKKKEEEASRATTRTLGPPTYAIPAECDVYKGKSDNKWRGCGLTMAAGFGFDQMSSCLEKLWDKESHWTTTAKNKSSGAYGIAQALPGSKMASIASDWSWNPETQIKWGLSYIKGRYKTPCAAWSHSQSTGWY</sequence>
<gene>
    <name evidence="2" type="ORF">Dsi01nite_043330</name>
</gene>
<name>A0A919PMF4_9ACTN</name>
<dbReference type="Gene3D" id="1.10.530.10">
    <property type="match status" value="1"/>
</dbReference>
<dbReference type="RefSeq" id="WP_203848070.1">
    <property type="nucleotide sequence ID" value="NZ_BAAAVW010000013.1"/>
</dbReference>
<evidence type="ECO:0000313" key="3">
    <source>
        <dbReference type="Proteomes" id="UP000660611"/>
    </source>
</evidence>
<comment type="caution">
    <text evidence="2">The sequence shown here is derived from an EMBL/GenBank/DDBJ whole genome shotgun (WGS) entry which is preliminary data.</text>
</comment>
<feature type="compositionally biased region" description="Basic and acidic residues" evidence="1">
    <location>
        <begin position="94"/>
        <end position="108"/>
    </location>
</feature>
<dbReference type="Proteomes" id="UP000660611">
    <property type="component" value="Unassembled WGS sequence"/>
</dbReference>
<dbReference type="SUPFAM" id="SSF53955">
    <property type="entry name" value="Lysozyme-like"/>
    <property type="match status" value="1"/>
</dbReference>
<feature type="region of interest" description="Disordered" evidence="1">
    <location>
        <begin position="52"/>
        <end position="116"/>
    </location>
</feature>
<evidence type="ECO:0000256" key="1">
    <source>
        <dbReference type="SAM" id="MobiDB-lite"/>
    </source>
</evidence>
<proteinExistence type="predicted"/>